<keyword evidence="3" id="KW-0808">Transferase</keyword>
<dbReference type="EMBL" id="JAKOGI010001364">
    <property type="protein sequence ID" value="KAJ8426014.1"/>
    <property type="molecule type" value="Genomic_DNA"/>
</dbReference>
<dbReference type="OrthoDB" id="1924787at2759"/>
<comment type="subcellular location">
    <subcellularLocation>
        <location evidence="1">Golgi apparatus membrane</location>
        <topology evidence="1">Single-pass type II membrane protein</topology>
    </subcellularLocation>
</comment>
<keyword evidence="4" id="KW-0735">Signal-anchor</keyword>
<dbReference type="GO" id="GO:0000139">
    <property type="term" value="C:Golgi membrane"/>
    <property type="evidence" value="ECO:0007669"/>
    <property type="project" value="UniProtKB-SubCell"/>
</dbReference>
<feature type="domain" description="Exostosin GT47" evidence="7">
    <location>
        <begin position="256"/>
        <end position="579"/>
    </location>
</feature>
<evidence type="ECO:0000256" key="5">
    <source>
        <dbReference type="ARBA" id="ARBA00023034"/>
    </source>
</evidence>
<evidence type="ECO:0000256" key="4">
    <source>
        <dbReference type="ARBA" id="ARBA00022968"/>
    </source>
</evidence>
<evidence type="ECO:0000256" key="1">
    <source>
        <dbReference type="ARBA" id="ARBA00004323"/>
    </source>
</evidence>
<sequence length="646" mass="73430">MAISMAKKKSKKSKNVEVEDRGFLDLFIYRALRRIPAAFLLLMVLFLWSSSTTLISGSIVHVCVSSRKLNNLYCLSAGAQPGNYSIPIPFVNNSSKFSVDTLRNPVSSFRTSSEPPVRNSQNSTGAASVNPNVISSLKSSSEPSSIKTTSESAVRNSAVEEKTKEVVSVTKKSPAYEASPTPASVVRDSIDIQEIVSSKDQVSGGLGSDFSPFTKPVIRKGIDKAKAVEIANARKDVEGQLAVLRSYIAKSTPSSCQGRGIYVYDLPSKFNKDLLALCKQMLTWLDFCKFLTNNGIGEPIPELGKDWFNTHQYALEPVFHSHILKHRCRVHNEEDAKLFYVPFYGGLDVLRWHFTNVSNEVKDSLSKELVQWLKLQKPWKRNFGMDHVFVLGKISWDFRRWEKASWGSRLLEFDELQNPMKLLIERHAWQINDVGVPHPTYFHPSSDEDIISWQTKIRQVYRKHLISFAGATRNASESIRSILINQCTSANSENTCKFFDCKMQACVKPAPVVRLFTESEFCLQPPGDSATRKSVFDSLVAGCIPVVFDPFTAHYQYPWHLPEDYRKYSVYIDQDEVKMKEVNVVERLMKIPLKERQEMRRYIIDELMPRLVYPHPNGKLNKFQDAFSIAVNNLIERACRRLRDVD</sequence>
<evidence type="ECO:0000313" key="9">
    <source>
        <dbReference type="Proteomes" id="UP001153076"/>
    </source>
</evidence>
<feature type="compositionally biased region" description="Low complexity" evidence="6">
    <location>
        <begin position="134"/>
        <end position="152"/>
    </location>
</feature>
<protein>
    <recommendedName>
        <fullName evidence="7">Exostosin GT47 domain-containing protein</fullName>
    </recommendedName>
</protein>
<reference evidence="8" key="1">
    <citation type="submission" date="2022-04" db="EMBL/GenBank/DDBJ databases">
        <title>Carnegiea gigantea Genome sequencing and assembly v2.</title>
        <authorList>
            <person name="Copetti D."/>
            <person name="Sanderson M.J."/>
            <person name="Burquez A."/>
            <person name="Wojciechowski M.F."/>
        </authorList>
    </citation>
    <scope>NUCLEOTIDE SEQUENCE</scope>
    <source>
        <strain evidence="8">SGP5-SGP5p</strain>
        <tissue evidence="8">Aerial part</tissue>
    </source>
</reference>
<evidence type="ECO:0000259" key="7">
    <source>
        <dbReference type="Pfam" id="PF03016"/>
    </source>
</evidence>
<dbReference type="AlphaFoldDB" id="A0A9Q1GV03"/>
<keyword evidence="9" id="KW-1185">Reference proteome</keyword>
<dbReference type="InterPro" id="IPR004263">
    <property type="entry name" value="Exostosin"/>
</dbReference>
<name>A0A9Q1GV03_9CARY</name>
<evidence type="ECO:0000313" key="8">
    <source>
        <dbReference type="EMBL" id="KAJ8426014.1"/>
    </source>
</evidence>
<dbReference type="InterPro" id="IPR040911">
    <property type="entry name" value="Exostosin_GT47"/>
</dbReference>
<dbReference type="GO" id="GO:0016757">
    <property type="term" value="F:glycosyltransferase activity"/>
    <property type="evidence" value="ECO:0007669"/>
    <property type="project" value="UniProtKB-KW"/>
</dbReference>
<dbReference type="PANTHER" id="PTHR11062">
    <property type="entry name" value="EXOSTOSIN HEPARAN SULFATE GLYCOSYLTRANSFERASE -RELATED"/>
    <property type="match status" value="1"/>
</dbReference>
<comment type="similarity">
    <text evidence="2">Belongs to the glycosyltransferase 47 family.</text>
</comment>
<evidence type="ECO:0000256" key="2">
    <source>
        <dbReference type="ARBA" id="ARBA00010271"/>
    </source>
</evidence>
<gene>
    <name evidence="8" type="ORF">Cgig2_026126</name>
</gene>
<evidence type="ECO:0000256" key="3">
    <source>
        <dbReference type="ARBA" id="ARBA00022676"/>
    </source>
</evidence>
<keyword evidence="5" id="KW-0333">Golgi apparatus</keyword>
<organism evidence="8 9">
    <name type="scientific">Carnegiea gigantea</name>
    <dbReference type="NCBI Taxonomy" id="171969"/>
    <lineage>
        <taxon>Eukaryota</taxon>
        <taxon>Viridiplantae</taxon>
        <taxon>Streptophyta</taxon>
        <taxon>Embryophyta</taxon>
        <taxon>Tracheophyta</taxon>
        <taxon>Spermatophyta</taxon>
        <taxon>Magnoliopsida</taxon>
        <taxon>eudicotyledons</taxon>
        <taxon>Gunneridae</taxon>
        <taxon>Pentapetalae</taxon>
        <taxon>Caryophyllales</taxon>
        <taxon>Cactineae</taxon>
        <taxon>Cactaceae</taxon>
        <taxon>Cactoideae</taxon>
        <taxon>Echinocereeae</taxon>
        <taxon>Carnegiea</taxon>
    </lineage>
</organism>
<accession>A0A9Q1GV03</accession>
<keyword evidence="3" id="KW-0328">Glycosyltransferase</keyword>
<proteinExistence type="inferred from homology"/>
<feature type="compositionally biased region" description="Polar residues" evidence="6">
    <location>
        <begin position="108"/>
        <end position="133"/>
    </location>
</feature>
<evidence type="ECO:0000256" key="6">
    <source>
        <dbReference type="SAM" id="MobiDB-lite"/>
    </source>
</evidence>
<dbReference type="Pfam" id="PF03016">
    <property type="entry name" value="Exostosin_GT47"/>
    <property type="match status" value="1"/>
</dbReference>
<dbReference type="Proteomes" id="UP001153076">
    <property type="component" value="Unassembled WGS sequence"/>
</dbReference>
<comment type="caution">
    <text evidence="8">The sequence shown here is derived from an EMBL/GenBank/DDBJ whole genome shotgun (WGS) entry which is preliminary data.</text>
</comment>
<feature type="region of interest" description="Disordered" evidence="6">
    <location>
        <begin position="108"/>
        <end position="158"/>
    </location>
</feature>
<keyword evidence="4" id="KW-0812">Transmembrane</keyword>
<dbReference type="PANTHER" id="PTHR11062:SF117">
    <property type="entry name" value="XYLOGLUCAN-SPECIFIC GALACTURONOSYLTRANSFERASE 1"/>
    <property type="match status" value="1"/>
</dbReference>